<dbReference type="EMBL" id="CM010720">
    <property type="protein sequence ID" value="RZC66047.1"/>
    <property type="molecule type" value="Genomic_DNA"/>
</dbReference>
<dbReference type="PANTHER" id="PTHR21530">
    <property type="entry name" value="PHEROMONE SHUTDOWN PROTEIN"/>
    <property type="match status" value="1"/>
</dbReference>
<gene>
    <name evidence="2" type="ORF">C5167_009736</name>
</gene>
<name>A0A4Y7JZE4_PAPSO</name>
<keyword evidence="1" id="KW-0812">Transmembrane</keyword>
<reference evidence="2 3" key="1">
    <citation type="journal article" date="2018" name="Science">
        <title>The opium poppy genome and morphinan production.</title>
        <authorList>
            <person name="Guo L."/>
            <person name="Winzer T."/>
            <person name="Yang X."/>
            <person name="Li Y."/>
            <person name="Ning Z."/>
            <person name="He Z."/>
            <person name="Teodor R."/>
            <person name="Lu Y."/>
            <person name="Bowser T.A."/>
            <person name="Graham I.A."/>
            <person name="Ye K."/>
        </authorList>
    </citation>
    <scope>NUCLEOTIDE SEQUENCE [LARGE SCALE GENOMIC DNA]</scope>
    <source>
        <strain evidence="3">cv. HN1</strain>
        <tissue evidence="2">Leaves</tissue>
    </source>
</reference>
<keyword evidence="1" id="KW-1133">Transmembrane helix</keyword>
<protein>
    <recommendedName>
        <fullName evidence="4">TraB domain-containing protein</fullName>
    </recommendedName>
</protein>
<dbReference type="InterPro" id="IPR046345">
    <property type="entry name" value="TraB_PrgY-like"/>
</dbReference>
<evidence type="ECO:0000313" key="2">
    <source>
        <dbReference type="EMBL" id="RZC66047.1"/>
    </source>
</evidence>
<organism evidence="2 3">
    <name type="scientific">Papaver somniferum</name>
    <name type="common">Opium poppy</name>
    <dbReference type="NCBI Taxonomy" id="3469"/>
    <lineage>
        <taxon>Eukaryota</taxon>
        <taxon>Viridiplantae</taxon>
        <taxon>Streptophyta</taxon>
        <taxon>Embryophyta</taxon>
        <taxon>Tracheophyta</taxon>
        <taxon>Spermatophyta</taxon>
        <taxon>Magnoliopsida</taxon>
        <taxon>Ranunculales</taxon>
        <taxon>Papaveraceae</taxon>
        <taxon>Papaveroideae</taxon>
        <taxon>Papaver</taxon>
    </lineage>
</organism>
<dbReference type="Gramene" id="RZC66047">
    <property type="protein sequence ID" value="RZC66047"/>
    <property type="gene ID" value="C5167_009736"/>
</dbReference>
<keyword evidence="1" id="KW-0472">Membrane</keyword>
<keyword evidence="3" id="KW-1185">Reference proteome</keyword>
<evidence type="ECO:0008006" key="4">
    <source>
        <dbReference type="Google" id="ProtNLM"/>
    </source>
</evidence>
<evidence type="ECO:0000256" key="1">
    <source>
        <dbReference type="SAM" id="Phobius"/>
    </source>
</evidence>
<dbReference type="Proteomes" id="UP000316621">
    <property type="component" value="Chromosome 6"/>
</dbReference>
<accession>A0A4Y7JZE4</accession>
<dbReference type="AlphaFoldDB" id="A0A4Y7JZE4"/>
<dbReference type="PANTHER" id="PTHR21530:SF7">
    <property type="entry name" value="TRAB DOMAIN-CONTAINING PROTEIN"/>
    <property type="match status" value="1"/>
</dbReference>
<evidence type="ECO:0000313" key="3">
    <source>
        <dbReference type="Proteomes" id="UP000316621"/>
    </source>
</evidence>
<proteinExistence type="predicted"/>
<sequence length="396" mass="45758">MAQFKVMVEDRDKFMFTNLRSFQGKVVAVVGMGHMDGIELLWRRVEEDDNSSVFITVIEGCHGAFLVISFFFAFCLFEEYPVCRAKKDIIPKLVSRQKNTESILNTRMVKKKMIDRFFKKKSRCVCHERPSSSSSSSALDETHYQHGIPGIPTDGKVVLLTNSVNGTQIYLIGSNHVSKQSAETVKKVNLIFTFIFKIRVINYVRPDVVAIEQCKKGAMGIMNWKPEDATFYNLFRKSMRTPGGLCRKFGTFFMDCQYRRMLADGIFPGLEFKVAIEVSSRVGARCFYINQDIDVMVQQFSKVSSFYWLWFKYDRVRNEVEDTRSSVQEMQSCLKKLRPEIDIQSRAKDKLSGKIRCLCCLELEFCKQGWSARRLDNIGGWLFTVASQRLKRMIKV</sequence>
<feature type="transmembrane region" description="Helical" evidence="1">
    <location>
        <begin position="53"/>
        <end position="77"/>
    </location>
</feature>